<evidence type="ECO:0000256" key="4">
    <source>
        <dbReference type="ARBA" id="ARBA00022552"/>
    </source>
</evidence>
<dbReference type="SUPFAM" id="SSF55174">
    <property type="entry name" value="Alpha-L RNA-binding motif"/>
    <property type="match status" value="1"/>
</dbReference>
<evidence type="ECO:0000256" key="7">
    <source>
        <dbReference type="PIRSR" id="PIRSR606225-1"/>
    </source>
</evidence>
<dbReference type="InterPro" id="IPR006145">
    <property type="entry name" value="PsdUridine_synth_RsuA/RluA"/>
</dbReference>
<dbReference type="Gene3D" id="3.10.290.10">
    <property type="entry name" value="RNA-binding S4 domain"/>
    <property type="match status" value="1"/>
</dbReference>
<dbReference type="InterPro" id="IPR006224">
    <property type="entry name" value="PsdUridine_synth_RluA-like_CS"/>
</dbReference>
<dbReference type="InterPro" id="IPR036986">
    <property type="entry name" value="S4_RNA-bd_sf"/>
</dbReference>
<dbReference type="SMART" id="SM00363">
    <property type="entry name" value="S4"/>
    <property type="match status" value="1"/>
</dbReference>
<dbReference type="SUPFAM" id="SSF55120">
    <property type="entry name" value="Pseudouridine synthase"/>
    <property type="match status" value="1"/>
</dbReference>
<dbReference type="PROSITE" id="PS50889">
    <property type="entry name" value="S4"/>
    <property type="match status" value="1"/>
</dbReference>
<evidence type="ECO:0000256" key="5">
    <source>
        <dbReference type="ARBA" id="ARBA00022884"/>
    </source>
</evidence>
<reference evidence="11 12" key="1">
    <citation type="submission" date="2020-08" db="EMBL/GenBank/DDBJ databases">
        <title>Bridging the membrane lipid divide: bacteria of the FCB group superphylum have the potential to synthesize archaeal ether lipids.</title>
        <authorList>
            <person name="Villanueva L."/>
            <person name="Von Meijenfeldt F.A.B."/>
            <person name="Westbye A.B."/>
            <person name="Yadav S."/>
            <person name="Hopmans E.C."/>
            <person name="Dutilh B.E."/>
            <person name="Sinninghe Damste J.S."/>
        </authorList>
    </citation>
    <scope>NUCLEOTIDE SEQUENCE [LARGE SCALE GENOMIC DNA]</scope>
    <source>
        <strain evidence="11">NIOZ-UU100</strain>
    </source>
</reference>
<dbReference type="Pfam" id="PF01479">
    <property type="entry name" value="S4"/>
    <property type="match status" value="1"/>
</dbReference>
<evidence type="ECO:0000256" key="8">
    <source>
        <dbReference type="PROSITE-ProRule" id="PRU00182"/>
    </source>
</evidence>
<dbReference type="InterPro" id="IPR020103">
    <property type="entry name" value="PsdUridine_synth_cat_dom_sf"/>
</dbReference>
<evidence type="ECO:0000313" key="12">
    <source>
        <dbReference type="Proteomes" id="UP000654401"/>
    </source>
</evidence>
<dbReference type="PANTHER" id="PTHR21600:SF92">
    <property type="entry name" value="RIBOSOMAL LARGE SUBUNIT PSEUDOURIDINE SYNTHASE C"/>
    <property type="match status" value="1"/>
</dbReference>
<feature type="active site" evidence="7">
    <location>
        <position position="144"/>
    </location>
</feature>
<dbReference type="AlphaFoldDB" id="A0A8J6TRY5"/>
<feature type="domain" description="RNA-binding S4" evidence="10">
    <location>
        <begin position="23"/>
        <end position="82"/>
    </location>
</feature>
<dbReference type="EC" id="5.4.99.-" evidence="9"/>
<dbReference type="CDD" id="cd02869">
    <property type="entry name" value="PseudoU_synth_RluA_like"/>
    <property type="match status" value="1"/>
</dbReference>
<sequence>MQSSEQNRQQVSYLEINSEKAGQRVDNFLLSQLKGVPKSRIYRILRKGEVRVNKKRVKPTYRLQEGDLLRIPPVRISEGNTPPAKSSVEWIEKAIIYEDDLLLVLNKPSGLAVHGGSGIRYGVIEALRALRTEAVNYELVHRLDRATSGVLLIAKKRRALRFLHDLIRKHGMEKRYLALVAGKMRKSKTVLAPLRKNVLRSGERMVLVDPDGKSAESHFRPQISCQSATLVEVEIVTGRTHQIRVHGAHIDHPLAGDDRYGDQEFNKQMSKLGLGRLFLHADQLVFPHPDSGTTMRMEAPLPPELSALLKRIQEDESCRQF</sequence>
<dbReference type="Proteomes" id="UP000654401">
    <property type="component" value="Unassembled WGS sequence"/>
</dbReference>
<dbReference type="GO" id="GO:0003723">
    <property type="term" value="F:RNA binding"/>
    <property type="evidence" value="ECO:0007669"/>
    <property type="project" value="UniProtKB-KW"/>
</dbReference>
<keyword evidence="6 9" id="KW-0413">Isomerase</keyword>
<dbReference type="EMBL" id="JACNFK010000011">
    <property type="protein sequence ID" value="MBC8518898.1"/>
    <property type="molecule type" value="Genomic_DNA"/>
</dbReference>
<evidence type="ECO:0000256" key="2">
    <source>
        <dbReference type="ARBA" id="ARBA00002876"/>
    </source>
</evidence>
<protein>
    <recommendedName>
        <fullName evidence="9">Pseudouridine synthase</fullName>
        <ecNumber evidence="9">5.4.99.-</ecNumber>
    </recommendedName>
</protein>
<evidence type="ECO:0000256" key="9">
    <source>
        <dbReference type="RuleBase" id="RU362028"/>
    </source>
</evidence>
<evidence type="ECO:0000256" key="1">
    <source>
        <dbReference type="ARBA" id="ARBA00000381"/>
    </source>
</evidence>
<dbReference type="Gene3D" id="3.30.2350.10">
    <property type="entry name" value="Pseudouridine synthase"/>
    <property type="match status" value="1"/>
</dbReference>
<evidence type="ECO:0000313" key="11">
    <source>
        <dbReference type="EMBL" id="MBC8518898.1"/>
    </source>
</evidence>
<organism evidence="11 12">
    <name type="scientific">Candidatus Thiopontia autotrophica</name>
    <dbReference type="NCBI Taxonomy" id="2841688"/>
    <lineage>
        <taxon>Bacteria</taxon>
        <taxon>Pseudomonadati</taxon>
        <taxon>Pseudomonadota</taxon>
        <taxon>Gammaproteobacteria</taxon>
        <taxon>Candidatus Thiopontia</taxon>
    </lineage>
</organism>
<dbReference type="GO" id="GO:0160141">
    <property type="term" value="F:23S rRNA pseudouridine(955/2504/2580) synthase activity"/>
    <property type="evidence" value="ECO:0007669"/>
    <property type="project" value="UniProtKB-EC"/>
</dbReference>
<dbReference type="InterPro" id="IPR002942">
    <property type="entry name" value="S4_RNA-bd"/>
</dbReference>
<accession>A0A8J6TRY5</accession>
<dbReference type="Pfam" id="PF00849">
    <property type="entry name" value="PseudoU_synth_2"/>
    <property type="match status" value="1"/>
</dbReference>
<name>A0A8J6TRY5_9GAMM</name>
<keyword evidence="5 8" id="KW-0694">RNA-binding</keyword>
<evidence type="ECO:0000256" key="6">
    <source>
        <dbReference type="ARBA" id="ARBA00023235"/>
    </source>
</evidence>
<proteinExistence type="inferred from homology"/>
<comment type="catalytic activity">
    <reaction evidence="9">
        <text>a uridine in RNA = a pseudouridine in RNA</text>
        <dbReference type="Rhea" id="RHEA:48348"/>
        <dbReference type="Rhea" id="RHEA-COMP:12068"/>
        <dbReference type="Rhea" id="RHEA-COMP:12069"/>
        <dbReference type="ChEBI" id="CHEBI:65314"/>
        <dbReference type="ChEBI" id="CHEBI:65315"/>
    </reaction>
</comment>
<comment type="caution">
    <text evidence="11">The sequence shown here is derived from an EMBL/GenBank/DDBJ whole genome shotgun (WGS) entry which is preliminary data.</text>
</comment>
<evidence type="ECO:0000256" key="3">
    <source>
        <dbReference type="ARBA" id="ARBA00010876"/>
    </source>
</evidence>
<dbReference type="GO" id="GO:0000455">
    <property type="term" value="P:enzyme-directed rRNA pseudouridine synthesis"/>
    <property type="evidence" value="ECO:0007669"/>
    <property type="project" value="TreeGrafter"/>
</dbReference>
<dbReference type="NCBIfam" id="TIGR00005">
    <property type="entry name" value="rluA_subfam"/>
    <property type="match status" value="1"/>
</dbReference>
<evidence type="ECO:0000259" key="10">
    <source>
        <dbReference type="SMART" id="SM00363"/>
    </source>
</evidence>
<gene>
    <name evidence="11" type="primary">rluC</name>
    <name evidence="11" type="ORF">H8D24_00630</name>
</gene>
<dbReference type="InterPro" id="IPR006225">
    <property type="entry name" value="PsdUridine_synth_RluC/D"/>
</dbReference>
<comment type="similarity">
    <text evidence="3 9">Belongs to the pseudouridine synthase RluA family.</text>
</comment>
<dbReference type="InterPro" id="IPR050188">
    <property type="entry name" value="RluA_PseudoU_synthase"/>
</dbReference>
<dbReference type="CDD" id="cd00165">
    <property type="entry name" value="S4"/>
    <property type="match status" value="1"/>
</dbReference>
<dbReference type="PROSITE" id="PS01129">
    <property type="entry name" value="PSI_RLU"/>
    <property type="match status" value="1"/>
</dbReference>
<comment type="catalytic activity">
    <reaction evidence="1">
        <text>uridine(955/2504/2580) in 23S rRNA = pseudouridine(955/2504/2580) in 23S rRNA</text>
        <dbReference type="Rhea" id="RHEA:42528"/>
        <dbReference type="Rhea" id="RHEA-COMP:10099"/>
        <dbReference type="Rhea" id="RHEA-COMP:10100"/>
        <dbReference type="ChEBI" id="CHEBI:65314"/>
        <dbReference type="ChEBI" id="CHEBI:65315"/>
        <dbReference type="EC" id="5.4.99.24"/>
    </reaction>
</comment>
<dbReference type="NCBIfam" id="NF008249">
    <property type="entry name" value="PRK11025.1"/>
    <property type="match status" value="1"/>
</dbReference>
<comment type="function">
    <text evidence="2">Responsible for synthesis of pseudouridine from uracil at positions 955, 2504 and 2580 in 23S ribosomal RNA.</text>
</comment>
<keyword evidence="4" id="KW-0698">rRNA processing</keyword>
<dbReference type="PANTHER" id="PTHR21600">
    <property type="entry name" value="MITOCHONDRIAL RNA PSEUDOURIDINE SYNTHASE"/>
    <property type="match status" value="1"/>
</dbReference>